<organism evidence="4">
    <name type="scientific">Hydatigena taeniaeformis</name>
    <name type="common">Feline tapeworm</name>
    <name type="synonym">Taenia taeniaeformis</name>
    <dbReference type="NCBI Taxonomy" id="6205"/>
    <lineage>
        <taxon>Eukaryota</taxon>
        <taxon>Metazoa</taxon>
        <taxon>Spiralia</taxon>
        <taxon>Lophotrochozoa</taxon>
        <taxon>Platyhelminthes</taxon>
        <taxon>Cestoda</taxon>
        <taxon>Eucestoda</taxon>
        <taxon>Cyclophyllidea</taxon>
        <taxon>Taeniidae</taxon>
        <taxon>Hydatigera</taxon>
    </lineage>
</organism>
<dbReference type="EMBL" id="UYWX01023191">
    <property type="protein sequence ID" value="VDM36181.1"/>
    <property type="molecule type" value="Genomic_DNA"/>
</dbReference>
<name>A0A0R3XCE0_HYDTA</name>
<keyword evidence="3" id="KW-1185">Reference proteome</keyword>
<dbReference type="Proteomes" id="UP000274429">
    <property type="component" value="Unassembled WGS sequence"/>
</dbReference>
<sequence>MMMQRSVDNSEMPAQVFMSPYWSCEVNPQVDGDFLDELIYLWPYSRRLMSPLPEGEEEDEDSSEAELKEVSGPSKDVITPFDWSAASARIDKILPTESEESPRLPGMTTVILSQEILTPRMETTDTYHKDANSLPKGSIESVVEKPVTSSLRCDTVVVHFLA</sequence>
<evidence type="ECO:0000256" key="1">
    <source>
        <dbReference type="SAM" id="MobiDB-lite"/>
    </source>
</evidence>
<feature type="region of interest" description="Disordered" evidence="1">
    <location>
        <begin position="52"/>
        <end position="79"/>
    </location>
</feature>
<accession>A0A0R3XCE0</accession>
<protein>
    <submittedName>
        <fullName evidence="4">LBH domain-containing protein</fullName>
    </submittedName>
</protein>
<dbReference type="STRING" id="6205.A0A0R3XCE0"/>
<evidence type="ECO:0000313" key="2">
    <source>
        <dbReference type="EMBL" id="VDM36181.1"/>
    </source>
</evidence>
<proteinExistence type="predicted"/>
<reference evidence="2 3" key="2">
    <citation type="submission" date="2018-11" db="EMBL/GenBank/DDBJ databases">
        <authorList>
            <consortium name="Pathogen Informatics"/>
        </authorList>
    </citation>
    <scope>NUCLEOTIDE SEQUENCE [LARGE SCALE GENOMIC DNA]</scope>
</reference>
<gene>
    <name evidence="2" type="ORF">TTAC_LOCUS11201</name>
</gene>
<reference evidence="4" key="1">
    <citation type="submission" date="2017-02" db="UniProtKB">
        <authorList>
            <consortium name="WormBaseParasite"/>
        </authorList>
    </citation>
    <scope>IDENTIFICATION</scope>
</reference>
<feature type="compositionally biased region" description="Acidic residues" evidence="1">
    <location>
        <begin position="54"/>
        <end position="64"/>
    </location>
</feature>
<evidence type="ECO:0000313" key="3">
    <source>
        <dbReference type="Proteomes" id="UP000274429"/>
    </source>
</evidence>
<evidence type="ECO:0000313" key="4">
    <source>
        <dbReference type="WBParaSite" id="TTAC_0001121701-mRNA-1"/>
    </source>
</evidence>
<dbReference type="AlphaFoldDB" id="A0A0R3XCE0"/>
<dbReference type="WBParaSite" id="TTAC_0001121701-mRNA-1">
    <property type="protein sequence ID" value="TTAC_0001121701-mRNA-1"/>
    <property type="gene ID" value="TTAC_0001121701"/>
</dbReference>